<reference evidence="2 3" key="1">
    <citation type="submission" date="2022-10" db="EMBL/GenBank/DDBJ databases">
        <title>Luteolibacter flavescens strain MCCC 1K03193, whole genome shotgun sequencing project.</title>
        <authorList>
            <person name="Zhao G."/>
            <person name="Shen L."/>
        </authorList>
    </citation>
    <scope>NUCLEOTIDE SEQUENCE [LARGE SCALE GENOMIC DNA]</scope>
    <source>
        <strain evidence="2 3">MCCC 1K03193</strain>
    </source>
</reference>
<evidence type="ECO:0000313" key="3">
    <source>
        <dbReference type="Proteomes" id="UP001207930"/>
    </source>
</evidence>
<proteinExistence type="predicted"/>
<dbReference type="RefSeq" id="WP_264501451.1">
    <property type="nucleotide sequence ID" value="NZ_JAPDDS010000006.1"/>
</dbReference>
<gene>
    <name evidence="2" type="ORF">OKA04_12210</name>
</gene>
<evidence type="ECO:0000313" key="2">
    <source>
        <dbReference type="EMBL" id="MCW1885494.1"/>
    </source>
</evidence>
<protein>
    <submittedName>
        <fullName evidence="2">Uncharacterized protein</fullName>
    </submittedName>
</protein>
<dbReference type="Proteomes" id="UP001207930">
    <property type="component" value="Unassembled WGS sequence"/>
</dbReference>
<feature type="region of interest" description="Disordered" evidence="1">
    <location>
        <begin position="153"/>
        <end position="174"/>
    </location>
</feature>
<organism evidence="2 3">
    <name type="scientific">Luteolibacter flavescens</name>
    <dbReference type="NCBI Taxonomy" id="1859460"/>
    <lineage>
        <taxon>Bacteria</taxon>
        <taxon>Pseudomonadati</taxon>
        <taxon>Verrucomicrobiota</taxon>
        <taxon>Verrucomicrobiia</taxon>
        <taxon>Verrucomicrobiales</taxon>
        <taxon>Verrucomicrobiaceae</taxon>
        <taxon>Luteolibacter</taxon>
    </lineage>
</organism>
<comment type="caution">
    <text evidence="2">The sequence shown here is derived from an EMBL/GenBank/DDBJ whole genome shotgun (WGS) entry which is preliminary data.</text>
</comment>
<sequence length="184" mass="20275">MKPPSSLAAFERGLKEDHAQEEARKLEVLGIELEKPKKRSATRMKASARDQKCLRTNIGIQPELGDQLERVAHALELSPLDVGRMILAAGIEAVVCQIEATGNVVLPLRLEVRRQSSTNGTRYLRTVTPERFESLRGLFARPLARWCRGKHAGDRTGELMPPPPPEPTATNTGIGNATIIAWNP</sequence>
<accession>A0ABT3FQA0</accession>
<name>A0ABT3FQA0_9BACT</name>
<dbReference type="EMBL" id="JAPDDS010000006">
    <property type="protein sequence ID" value="MCW1885494.1"/>
    <property type="molecule type" value="Genomic_DNA"/>
</dbReference>
<evidence type="ECO:0000256" key="1">
    <source>
        <dbReference type="SAM" id="MobiDB-lite"/>
    </source>
</evidence>
<keyword evidence="3" id="KW-1185">Reference proteome</keyword>